<dbReference type="AlphaFoldDB" id="A0A218P9M9"/>
<dbReference type="RefSeq" id="WP_088854722.1">
    <property type="nucleotide sequence ID" value="NZ_CP015102.1"/>
</dbReference>
<gene>
    <name evidence="1" type="ORF">A3L08_09180</name>
</gene>
<accession>A0A218P9M9</accession>
<sequence length="82" mass="9034">MKVRLGYPDRIVEVDGEAVYVFRGRLVSAPLKEVVRYYRGEDALLPPAIREISRDVVAAILRTSALQNEPSAALQALHSISG</sequence>
<evidence type="ECO:0000313" key="2">
    <source>
        <dbReference type="Proteomes" id="UP000197418"/>
    </source>
</evidence>
<dbReference type="KEGG" id="tpaf:A3L08_09180"/>
<dbReference type="Proteomes" id="UP000197418">
    <property type="component" value="Chromosome"/>
</dbReference>
<proteinExistence type="predicted"/>
<organism evidence="1 2">
    <name type="scientific">Thermococcus pacificus</name>
    <dbReference type="NCBI Taxonomy" id="71998"/>
    <lineage>
        <taxon>Archaea</taxon>
        <taxon>Methanobacteriati</taxon>
        <taxon>Methanobacteriota</taxon>
        <taxon>Thermococci</taxon>
        <taxon>Thermococcales</taxon>
        <taxon>Thermococcaceae</taxon>
        <taxon>Thermococcus</taxon>
    </lineage>
</organism>
<dbReference type="GeneID" id="33316442"/>
<name>A0A218P9M9_9EURY</name>
<dbReference type="OrthoDB" id="86183at2157"/>
<reference evidence="1 2" key="1">
    <citation type="submission" date="2016-04" db="EMBL/GenBank/DDBJ databases">
        <title>Complete genome sequence of Thermococcus pacificus type strain P4.</title>
        <authorList>
            <person name="Oger P.M."/>
        </authorList>
    </citation>
    <scope>NUCLEOTIDE SEQUENCE [LARGE SCALE GENOMIC DNA]</scope>
    <source>
        <strain evidence="1 2">P-4</strain>
    </source>
</reference>
<keyword evidence="2" id="KW-1185">Reference proteome</keyword>
<dbReference type="EMBL" id="CP015102">
    <property type="protein sequence ID" value="ASJ07478.1"/>
    <property type="molecule type" value="Genomic_DNA"/>
</dbReference>
<evidence type="ECO:0000313" key="1">
    <source>
        <dbReference type="EMBL" id="ASJ07478.1"/>
    </source>
</evidence>
<protein>
    <submittedName>
        <fullName evidence="1">Uncharacterized protein</fullName>
    </submittedName>
</protein>